<dbReference type="FunFam" id="3.40.50.300:FF:000886">
    <property type="entry name" value="Putative GTP-binding protein 6"/>
    <property type="match status" value="1"/>
</dbReference>
<gene>
    <name evidence="3" type="primary">LOC111140520</name>
</gene>
<reference evidence="3" key="1">
    <citation type="submission" date="2025-08" db="UniProtKB">
        <authorList>
            <consortium name="RefSeq"/>
        </authorList>
    </citation>
    <scope>IDENTIFICATION</scope>
    <source>
        <tissue evidence="3">Blood</tissue>
    </source>
</reference>
<dbReference type="Proteomes" id="UP000248482">
    <property type="component" value="Unplaced"/>
</dbReference>
<evidence type="ECO:0000313" key="2">
    <source>
        <dbReference type="Proteomes" id="UP000248482"/>
    </source>
</evidence>
<dbReference type="PROSITE" id="PS51705">
    <property type="entry name" value="G_HFLX"/>
    <property type="match status" value="1"/>
</dbReference>
<evidence type="ECO:0000259" key="1">
    <source>
        <dbReference type="PROSITE" id="PS51705"/>
    </source>
</evidence>
<dbReference type="KEGG" id="elk:111140520"/>
<dbReference type="GO" id="GO:0005525">
    <property type="term" value="F:GTP binding"/>
    <property type="evidence" value="ECO:0007669"/>
    <property type="project" value="InterPro"/>
</dbReference>
<accession>A0A2Y9IIK8</accession>
<organism evidence="2 3">
    <name type="scientific">Enhydra lutris kenyoni</name>
    <name type="common">northern sea otter</name>
    <dbReference type="NCBI Taxonomy" id="391180"/>
    <lineage>
        <taxon>Eukaryota</taxon>
        <taxon>Metazoa</taxon>
        <taxon>Chordata</taxon>
        <taxon>Craniata</taxon>
        <taxon>Vertebrata</taxon>
        <taxon>Euteleostomi</taxon>
        <taxon>Mammalia</taxon>
        <taxon>Eutheria</taxon>
        <taxon>Laurasiatheria</taxon>
        <taxon>Carnivora</taxon>
        <taxon>Caniformia</taxon>
        <taxon>Musteloidea</taxon>
        <taxon>Mustelidae</taxon>
        <taxon>Lutrinae</taxon>
        <taxon>Enhydra</taxon>
    </lineage>
</organism>
<dbReference type="RefSeq" id="XP_022348458.1">
    <property type="nucleotide sequence ID" value="XM_022492750.1"/>
</dbReference>
<dbReference type="InterPro" id="IPR027417">
    <property type="entry name" value="P-loop_NTPase"/>
</dbReference>
<dbReference type="InterPro" id="IPR030394">
    <property type="entry name" value="G_HFLX_dom"/>
</dbReference>
<dbReference type="OrthoDB" id="10268034at2759"/>
<evidence type="ECO:0000313" key="3">
    <source>
        <dbReference type="RefSeq" id="XP_022348458.1"/>
    </source>
</evidence>
<dbReference type="PANTHER" id="PTHR10229">
    <property type="entry name" value="GTP-BINDING PROTEIN HFLX"/>
    <property type="match status" value="1"/>
</dbReference>
<protein>
    <submittedName>
        <fullName evidence="3">GTP-binding protein 6</fullName>
    </submittedName>
</protein>
<feature type="domain" description="Hflx-type G" evidence="1">
    <location>
        <begin position="34"/>
        <end position="153"/>
    </location>
</feature>
<dbReference type="SUPFAM" id="SSF52540">
    <property type="entry name" value="P-loop containing nucleoside triphosphate hydrolases"/>
    <property type="match status" value="1"/>
</dbReference>
<dbReference type="InterPro" id="IPR016496">
    <property type="entry name" value="GTPase_HflX"/>
</dbReference>
<dbReference type="GO" id="GO:0005737">
    <property type="term" value="C:cytoplasm"/>
    <property type="evidence" value="ECO:0007669"/>
    <property type="project" value="TreeGrafter"/>
</dbReference>
<name>A0A2Y9IIK8_ENHLU</name>
<dbReference type="GO" id="GO:0043022">
    <property type="term" value="F:ribosome binding"/>
    <property type="evidence" value="ECO:0007669"/>
    <property type="project" value="TreeGrafter"/>
</dbReference>
<dbReference type="PANTHER" id="PTHR10229:SF0">
    <property type="entry name" value="GTP-BINDING PROTEIN 6-RELATED"/>
    <property type="match status" value="1"/>
</dbReference>
<proteinExistence type="predicted"/>
<dbReference type="InterPro" id="IPR006073">
    <property type="entry name" value="GTP-bd"/>
</dbReference>
<dbReference type="Pfam" id="PF01926">
    <property type="entry name" value="MMR_HSR1"/>
    <property type="match status" value="1"/>
</dbReference>
<dbReference type="Gene3D" id="3.40.50.300">
    <property type="entry name" value="P-loop containing nucleotide triphosphate hydrolases"/>
    <property type="match status" value="1"/>
</dbReference>
<keyword evidence="2" id="KW-1185">Reference proteome</keyword>
<dbReference type="GeneID" id="111140520"/>
<dbReference type="STRING" id="391180.A0A2Y9IIK8"/>
<sequence length="153" mass="16425">MWVRLGAARGTAVDSGARVRGPVMHVSPVAHLPGKTTLIKALTGDDAVQPRDQLFATLDVTAHAGWLPSRMAVIYMDTIGFLSQLPYSLIESFSATLEDVAHSDLIVHVRDVTHPEAELQKACVLSSLRGLCLPAPLLDSVLEVHNKTDLVPG</sequence>
<dbReference type="AlphaFoldDB" id="A0A2Y9IIK8"/>